<name>A0A9P7FIQ2_9AGAM</name>
<reference evidence="2" key="1">
    <citation type="journal article" date="2020" name="New Phytol.">
        <title>Comparative genomics reveals dynamic genome evolution in host specialist ectomycorrhizal fungi.</title>
        <authorList>
            <person name="Lofgren L.A."/>
            <person name="Nguyen N.H."/>
            <person name="Vilgalys R."/>
            <person name="Ruytinx J."/>
            <person name="Liao H.L."/>
            <person name="Branco S."/>
            <person name="Kuo A."/>
            <person name="LaButti K."/>
            <person name="Lipzen A."/>
            <person name="Andreopoulos W."/>
            <person name="Pangilinan J."/>
            <person name="Riley R."/>
            <person name="Hundley H."/>
            <person name="Na H."/>
            <person name="Barry K."/>
            <person name="Grigoriev I.V."/>
            <person name="Stajich J.E."/>
            <person name="Kennedy P.G."/>
        </authorList>
    </citation>
    <scope>NUCLEOTIDE SEQUENCE</scope>
    <source>
        <strain evidence="2">FC423</strain>
    </source>
</reference>
<feature type="region of interest" description="Disordered" evidence="1">
    <location>
        <begin position="63"/>
        <end position="91"/>
    </location>
</feature>
<sequence>MEDPNLAVRPDFASQEHEASRRQLVEEGLSNENAARTLAALWTLANNAEKDRWALRQRRMIEARQREEDEEEERQQQRKEEEETARLEERKKNKTKYAPIMKSGDYCELHYFTNRGLEDAKLSNLIAEPEAMVMLPAADGLHSWIPAAAVKDPKAAPVVKDENLSWEEFNEAAPRMITMMKLYDWPDDRTDMHIQFWSALQTHRWRHSPDQLKQRALLLYQSQQR</sequence>
<organism evidence="2 3">
    <name type="scientific">Suillus discolor</name>
    <dbReference type="NCBI Taxonomy" id="1912936"/>
    <lineage>
        <taxon>Eukaryota</taxon>
        <taxon>Fungi</taxon>
        <taxon>Dikarya</taxon>
        <taxon>Basidiomycota</taxon>
        <taxon>Agaricomycotina</taxon>
        <taxon>Agaricomycetes</taxon>
        <taxon>Agaricomycetidae</taxon>
        <taxon>Boletales</taxon>
        <taxon>Suillineae</taxon>
        <taxon>Suillaceae</taxon>
        <taxon>Suillus</taxon>
    </lineage>
</organism>
<dbReference type="AlphaFoldDB" id="A0A9P7FIQ2"/>
<feature type="compositionally biased region" description="Basic and acidic residues" evidence="1">
    <location>
        <begin position="74"/>
        <end position="91"/>
    </location>
</feature>
<dbReference type="RefSeq" id="XP_041298074.1">
    <property type="nucleotide sequence ID" value="XM_041432729.1"/>
</dbReference>
<dbReference type="OrthoDB" id="2688210at2759"/>
<accession>A0A9P7FIQ2</accession>
<feature type="compositionally biased region" description="Basic and acidic residues" evidence="1">
    <location>
        <begin position="14"/>
        <end position="25"/>
    </location>
</feature>
<dbReference type="GeneID" id="64694988"/>
<dbReference type="Proteomes" id="UP000823399">
    <property type="component" value="Unassembled WGS sequence"/>
</dbReference>
<comment type="caution">
    <text evidence="2">The sequence shown here is derived from an EMBL/GenBank/DDBJ whole genome shotgun (WGS) entry which is preliminary data.</text>
</comment>
<feature type="region of interest" description="Disordered" evidence="1">
    <location>
        <begin position="1"/>
        <end position="28"/>
    </location>
</feature>
<keyword evidence="3" id="KW-1185">Reference proteome</keyword>
<evidence type="ECO:0000313" key="2">
    <source>
        <dbReference type="EMBL" id="KAG2117185.1"/>
    </source>
</evidence>
<dbReference type="EMBL" id="JABBWM010000005">
    <property type="protein sequence ID" value="KAG2117185.1"/>
    <property type="molecule type" value="Genomic_DNA"/>
</dbReference>
<protein>
    <submittedName>
        <fullName evidence="2">Uncharacterized protein</fullName>
    </submittedName>
</protein>
<gene>
    <name evidence="2" type="ORF">F5147DRAFT_627985</name>
</gene>
<proteinExistence type="predicted"/>
<evidence type="ECO:0000313" key="3">
    <source>
        <dbReference type="Proteomes" id="UP000823399"/>
    </source>
</evidence>
<evidence type="ECO:0000256" key="1">
    <source>
        <dbReference type="SAM" id="MobiDB-lite"/>
    </source>
</evidence>